<name>A0A139AUV8_GONPJ</name>
<evidence type="ECO:0000256" key="2">
    <source>
        <dbReference type="ARBA" id="ARBA00009765"/>
    </source>
</evidence>
<evidence type="ECO:0000256" key="3">
    <source>
        <dbReference type="ARBA" id="ARBA00022448"/>
    </source>
</evidence>
<evidence type="ECO:0000313" key="13">
    <source>
        <dbReference type="Proteomes" id="UP000070544"/>
    </source>
</evidence>
<sequence length="468" mass="52133">MSRTLFPTLFLSTQYAARSSSSLIFKSHDACSNASHSVPFISSLPSAPRHCAAQRRNPRSLRRNYASGAAPSIENWSTGPDSGDPDPSLSTYITPNGQDQPQKPLSGPMSGIPPPRMFATGPQKILATVLDSHGVVQQVAGELPKTELLSSLGIQPRDLRKVAPDQHLSPDILVRDRAIIISLLHCKALLTCEKVYIVPPLELDLVEAGNMNLLLFELETATRRPPNREPFEFRVLEAILISVVRSLQVELEDKHVKRINKILERLEVKVDASSLKELLILSKEFGSFGQKANSVYLAVNEVLNNDEDLAGLFLTAKHLQKPRAISDHWEAELLLETYVKQLEEIVRRYEEVRDHIKHTEDVVGIVLDSVRNELLVFELRLVTFTTGISCGSMLASYFGMNLLNTYETSNLAFLGVSLFGLVLVALVSLRLRAQLSKIARSGLGKDWARHNVNSVIHHHSHTHRLHDK</sequence>
<proteinExistence type="inferred from homology"/>
<dbReference type="PANTHER" id="PTHR13890">
    <property type="entry name" value="RNA SPLICING PROTEIN MRS2, MITOCHONDRIAL"/>
    <property type="match status" value="1"/>
</dbReference>
<gene>
    <name evidence="12" type="ORF">M427DRAFT_151838</name>
</gene>
<dbReference type="OrthoDB" id="10251508at2759"/>
<evidence type="ECO:0000313" key="12">
    <source>
        <dbReference type="EMBL" id="KXS20520.1"/>
    </source>
</evidence>
<keyword evidence="9 10" id="KW-0472">Membrane</keyword>
<dbReference type="Pfam" id="PF22099">
    <property type="entry name" value="MRS2-like"/>
    <property type="match status" value="1"/>
</dbReference>
<evidence type="ECO:0000256" key="11">
    <source>
        <dbReference type="SAM" id="MobiDB-lite"/>
    </source>
</evidence>
<dbReference type="Gene3D" id="2.40.128.330">
    <property type="match status" value="1"/>
</dbReference>
<organism evidence="12 13">
    <name type="scientific">Gonapodya prolifera (strain JEL478)</name>
    <name type="common">Monoblepharis prolifera</name>
    <dbReference type="NCBI Taxonomy" id="1344416"/>
    <lineage>
        <taxon>Eukaryota</taxon>
        <taxon>Fungi</taxon>
        <taxon>Fungi incertae sedis</taxon>
        <taxon>Chytridiomycota</taxon>
        <taxon>Chytridiomycota incertae sedis</taxon>
        <taxon>Monoblepharidomycetes</taxon>
        <taxon>Monoblepharidales</taxon>
        <taxon>Gonapodyaceae</taxon>
        <taxon>Gonapodya</taxon>
    </lineage>
</organism>
<feature type="compositionally biased region" description="Polar residues" evidence="11">
    <location>
        <begin position="88"/>
        <end position="103"/>
    </location>
</feature>
<dbReference type="Proteomes" id="UP000070544">
    <property type="component" value="Unassembled WGS sequence"/>
</dbReference>
<evidence type="ECO:0000256" key="10">
    <source>
        <dbReference type="RuleBase" id="RU366042"/>
    </source>
</evidence>
<dbReference type="AlphaFoldDB" id="A0A139AUV8"/>
<dbReference type="EMBL" id="KQ965735">
    <property type="protein sequence ID" value="KXS20520.1"/>
    <property type="molecule type" value="Genomic_DNA"/>
</dbReference>
<comment type="caution">
    <text evidence="10">Lacks conserved residue(s) required for the propagation of feature annotation.</text>
</comment>
<dbReference type="GO" id="GO:0005743">
    <property type="term" value="C:mitochondrial inner membrane"/>
    <property type="evidence" value="ECO:0007669"/>
    <property type="project" value="UniProtKB-SubCell"/>
</dbReference>
<keyword evidence="10" id="KW-0496">Mitochondrion</keyword>
<evidence type="ECO:0000256" key="7">
    <source>
        <dbReference type="ARBA" id="ARBA00022989"/>
    </source>
</evidence>
<feature type="region of interest" description="Disordered" evidence="11">
    <location>
        <begin position="70"/>
        <end position="114"/>
    </location>
</feature>
<dbReference type="STRING" id="1344416.A0A139AUV8"/>
<feature type="non-terminal residue" evidence="12">
    <location>
        <position position="1"/>
    </location>
</feature>
<dbReference type="GO" id="GO:0015095">
    <property type="term" value="F:magnesium ion transmembrane transporter activity"/>
    <property type="evidence" value="ECO:0007669"/>
    <property type="project" value="TreeGrafter"/>
</dbReference>
<evidence type="ECO:0000256" key="4">
    <source>
        <dbReference type="ARBA" id="ARBA00022692"/>
    </source>
</evidence>
<keyword evidence="8 10" id="KW-0406">Ion transport</keyword>
<dbReference type="Gene3D" id="1.20.58.340">
    <property type="entry name" value="Magnesium transport protein CorA, transmembrane region"/>
    <property type="match status" value="1"/>
</dbReference>
<evidence type="ECO:0000256" key="6">
    <source>
        <dbReference type="ARBA" id="ARBA00022946"/>
    </source>
</evidence>
<feature type="transmembrane region" description="Helical" evidence="10">
    <location>
        <begin position="411"/>
        <end position="431"/>
    </location>
</feature>
<keyword evidence="7 10" id="KW-1133">Transmembrane helix</keyword>
<dbReference type="PANTHER" id="PTHR13890:SF0">
    <property type="entry name" value="MAGNESIUM TRANSPORTER MRS2 HOMOLOG, MITOCHONDRIAL"/>
    <property type="match status" value="1"/>
</dbReference>
<dbReference type="OMA" id="FKQKGVM"/>
<evidence type="ECO:0000256" key="9">
    <source>
        <dbReference type="ARBA" id="ARBA00023136"/>
    </source>
</evidence>
<dbReference type="InterPro" id="IPR039204">
    <property type="entry name" value="MRS2-like"/>
</dbReference>
<keyword evidence="4 10" id="KW-0812">Transmembrane</keyword>
<reference evidence="12 13" key="1">
    <citation type="journal article" date="2015" name="Genome Biol. Evol.">
        <title>Phylogenomic analyses indicate that early fungi evolved digesting cell walls of algal ancestors of land plants.</title>
        <authorList>
            <person name="Chang Y."/>
            <person name="Wang S."/>
            <person name="Sekimoto S."/>
            <person name="Aerts A.L."/>
            <person name="Choi C."/>
            <person name="Clum A."/>
            <person name="LaButti K.M."/>
            <person name="Lindquist E.A."/>
            <person name="Yee Ngan C."/>
            <person name="Ohm R.A."/>
            <person name="Salamov A.A."/>
            <person name="Grigoriev I.V."/>
            <person name="Spatafora J.W."/>
            <person name="Berbee M.L."/>
        </authorList>
    </citation>
    <scope>NUCLEOTIDE SEQUENCE [LARGE SCALE GENOMIC DNA]</scope>
    <source>
        <strain evidence="12 13">JEL478</strain>
    </source>
</reference>
<keyword evidence="13" id="KW-1185">Reference proteome</keyword>
<evidence type="ECO:0000256" key="1">
    <source>
        <dbReference type="ARBA" id="ARBA00004141"/>
    </source>
</evidence>
<evidence type="ECO:0000256" key="5">
    <source>
        <dbReference type="ARBA" id="ARBA00022842"/>
    </source>
</evidence>
<keyword evidence="6" id="KW-0809">Transit peptide</keyword>
<comment type="subcellular location">
    <subcellularLocation>
        <location evidence="1">Membrane</location>
        <topology evidence="1">Multi-pass membrane protein</topology>
    </subcellularLocation>
    <subcellularLocation>
        <location evidence="10">Mitochondrion inner membrane</location>
        <topology evidence="10">Multi-pass membrane protein</topology>
    </subcellularLocation>
</comment>
<protein>
    <recommendedName>
        <fullName evidence="10">Magnesium transporter</fullName>
    </recommendedName>
</protein>
<accession>A0A139AUV8</accession>
<dbReference type="CDD" id="cd12823">
    <property type="entry name" value="Mrs2_Mfm1p-like"/>
    <property type="match status" value="1"/>
</dbReference>
<keyword evidence="3 10" id="KW-0813">Transport</keyword>
<comment type="similarity">
    <text evidence="2 10">Belongs to the CorA metal ion transporter (MIT) (TC 1.A.35) family.</text>
</comment>
<dbReference type="GO" id="GO:0045016">
    <property type="term" value="P:mitochondrial magnesium ion transmembrane transport"/>
    <property type="evidence" value="ECO:0007669"/>
    <property type="project" value="TreeGrafter"/>
</dbReference>
<keyword evidence="10" id="KW-0999">Mitochondrion inner membrane</keyword>
<keyword evidence="5 10" id="KW-0460">Magnesium</keyword>
<evidence type="ECO:0000256" key="8">
    <source>
        <dbReference type="ARBA" id="ARBA00023065"/>
    </source>
</evidence>